<keyword evidence="6 13" id="KW-0645">Protease</keyword>
<dbReference type="PROSITE" id="PS00138">
    <property type="entry name" value="SUBTILASE_SER"/>
    <property type="match status" value="1"/>
</dbReference>
<dbReference type="SUPFAM" id="SSF52025">
    <property type="entry name" value="PA domain"/>
    <property type="match status" value="1"/>
</dbReference>
<dbReference type="InterPro" id="IPR010435">
    <property type="entry name" value="C5a/SBT2-like_Fn3"/>
</dbReference>
<dbReference type="SUPFAM" id="SSF52743">
    <property type="entry name" value="Subtilisin-like"/>
    <property type="match status" value="1"/>
</dbReference>
<comment type="subcellular location">
    <subcellularLocation>
        <location evidence="2">Secreted</location>
    </subcellularLocation>
</comment>
<keyword evidence="11" id="KW-0106">Calcium</keyword>
<dbReference type="PRINTS" id="PR00723">
    <property type="entry name" value="SUBTILISIN"/>
</dbReference>
<evidence type="ECO:0000256" key="6">
    <source>
        <dbReference type="ARBA" id="ARBA00022670"/>
    </source>
</evidence>
<comment type="cofactor">
    <cofactor evidence="1">
        <name>Ca(2+)</name>
        <dbReference type="ChEBI" id="CHEBI:29108"/>
    </cofactor>
</comment>
<dbReference type="GO" id="GO:0006508">
    <property type="term" value="P:proteolysis"/>
    <property type="evidence" value="ECO:0007669"/>
    <property type="project" value="UniProtKB-KW"/>
</dbReference>
<dbReference type="PROSITE" id="PS00136">
    <property type="entry name" value="SUBTILASE_ASP"/>
    <property type="match status" value="1"/>
</dbReference>
<keyword evidence="4" id="KW-0134">Cell wall</keyword>
<dbReference type="PROSITE" id="PS50007">
    <property type="entry name" value="PIPLC_X_DOMAIN"/>
    <property type="match status" value="1"/>
</dbReference>
<dbReference type="RefSeq" id="WP_129077985.1">
    <property type="nucleotide sequence ID" value="NZ_QOUX01000032.1"/>
</dbReference>
<keyword evidence="8" id="KW-0677">Repeat</keyword>
<evidence type="ECO:0000256" key="3">
    <source>
        <dbReference type="ARBA" id="ARBA00011073"/>
    </source>
</evidence>
<dbReference type="PANTHER" id="PTHR43806:SF11">
    <property type="entry name" value="CEREVISIN-RELATED"/>
    <property type="match status" value="1"/>
</dbReference>
<dbReference type="Pfam" id="PF06280">
    <property type="entry name" value="fn3_5"/>
    <property type="match status" value="1"/>
</dbReference>
<evidence type="ECO:0000256" key="15">
    <source>
        <dbReference type="SAM" id="SignalP"/>
    </source>
</evidence>
<gene>
    <name evidence="19" type="ORF">DS745_09400</name>
</gene>
<keyword evidence="7 15" id="KW-0732">Signal</keyword>
<evidence type="ECO:0000256" key="2">
    <source>
        <dbReference type="ARBA" id="ARBA00004613"/>
    </source>
</evidence>
<evidence type="ECO:0000313" key="19">
    <source>
        <dbReference type="EMBL" id="RXJ01684.1"/>
    </source>
</evidence>
<keyword evidence="5" id="KW-0964">Secreted</keyword>
<evidence type="ECO:0000259" key="18">
    <source>
        <dbReference type="Pfam" id="PF06280"/>
    </source>
</evidence>
<dbReference type="GO" id="GO:0016020">
    <property type="term" value="C:membrane"/>
    <property type="evidence" value="ECO:0007669"/>
    <property type="project" value="InterPro"/>
</dbReference>
<feature type="active site" description="Charge relay system" evidence="12 13">
    <location>
        <position position="261"/>
    </location>
</feature>
<dbReference type="InterPro" id="IPR015500">
    <property type="entry name" value="Peptidase_S8_subtilisin-rel"/>
</dbReference>
<evidence type="ECO:0008006" key="21">
    <source>
        <dbReference type="Google" id="ProtNLM"/>
    </source>
</evidence>
<evidence type="ECO:0000313" key="20">
    <source>
        <dbReference type="Proteomes" id="UP000290649"/>
    </source>
</evidence>
<evidence type="ECO:0000256" key="12">
    <source>
        <dbReference type="PIRSR" id="PIRSR615500-1"/>
    </source>
</evidence>
<dbReference type="InterPro" id="IPR023828">
    <property type="entry name" value="Peptidase_S8_Ser-AS"/>
</dbReference>
<dbReference type="Pfam" id="PF00082">
    <property type="entry name" value="Peptidase_S8"/>
    <property type="match status" value="1"/>
</dbReference>
<dbReference type="InterPro" id="IPR034216">
    <property type="entry name" value="C5a_Peptidase"/>
</dbReference>
<dbReference type="GO" id="GO:0004252">
    <property type="term" value="F:serine-type endopeptidase activity"/>
    <property type="evidence" value="ECO:0007669"/>
    <property type="project" value="UniProtKB-UniRule"/>
</dbReference>
<dbReference type="Pfam" id="PF02225">
    <property type="entry name" value="PA"/>
    <property type="match status" value="1"/>
</dbReference>
<dbReference type="PANTHER" id="PTHR43806">
    <property type="entry name" value="PEPTIDASE S8"/>
    <property type="match status" value="1"/>
</dbReference>
<accession>A0A4V1LGH5</accession>
<comment type="similarity">
    <text evidence="3 13 14">Belongs to the peptidase S8 family.</text>
</comment>
<dbReference type="Gene3D" id="3.50.30.30">
    <property type="match status" value="1"/>
</dbReference>
<organism evidence="19 20">
    <name type="scientific">Anaerobacillus alkaliphilus</name>
    <dbReference type="NCBI Taxonomy" id="1548597"/>
    <lineage>
        <taxon>Bacteria</taxon>
        <taxon>Bacillati</taxon>
        <taxon>Bacillota</taxon>
        <taxon>Bacilli</taxon>
        <taxon>Bacillales</taxon>
        <taxon>Bacillaceae</taxon>
        <taxon>Anaerobacillus</taxon>
    </lineage>
</organism>
<evidence type="ECO:0000256" key="14">
    <source>
        <dbReference type="RuleBase" id="RU003355"/>
    </source>
</evidence>
<sequence length="1450" mass="156106">MSKFRKHFASLLVFLLVFSNFHFVAAAQGNTNLETVRSLLQEGVDAVSLNEGEAPFAATDSVRVIVELAGETPVEFATKQDVLYKELSETVKESLEAQVIAEQDTVKNAIASQGVDFDYKYNFTTSFNGFSGDVLFGDIGKIENLAGVERVYLANVYNRPEVEPNMDTSHQFIQSIQTWGDANFKGEGMVVAVLDTGVDPDHQDFNISEGVEVALTEEEVSAILSDNNIKGKYFNEKVPFGYNYFDLNNEILDLGPHASHHGMHVAGTVVANGQIMGVAPEAQVLGMKVFSNDPEYPSTTSDVYLIAIDDSIKLGADVLNMSLGSTASFYDPLSAEDVAISRAVDNGVVVAVSAGNSGHIGRSYANPLFKNPDIGVVGAPGLNYDTIQVAASGNVAYQYQNEITVAGNADFSAVGYGMDSWTKLDGLELVDLGEKLGGSLADYAGLDVAGKIVVVPRGGFPFIEKNQVAMAAGAAGIIVRNHDPAAFFFDNQGGWRLVPFMKVQFAEGKALQKAIADAIAAGETPTLNVNELLAAEGPEMGRMTEFTSWGSTPSLELKPEITAPGGGIYSTEQWNTYGVKSGTSMAAPHVAGGAALVQQYLKTDERYADLTASERTRLAKVLLMNTAYVIDDLNGQPFSPRHQGAGMMSLYDAVTTPVVVTSKATGEAKVELYDFTSKTISFTLVAQSLVDKSVTYVVDTSVLTDTFREVANAPKRNALIAGDLIGAKVTAPPTITVPAGKSVEFSIEIDISNAKIPGLTANGQKTSMNLIEDIFVEGFVSLLSASNPDITVPFLGFYGKWDRPSFLDGLSIFGQDRYYFAHRASISGVVQERDVVNERGQFLPPAFTGADGKKFYGINPKDTLLTGVNPIPAFLRNTREVHYNVLDENGKLLSRILTQANVRKNFGANQFSFIGARSWTGTVNGKLVPDGKYFYEIKGKVDAPGAAFQSIKVPVVVDTTAPVVEIESYNKETKTVTFSATDTGVGVKQIYVFVGQGTTPVATLPATATSYTFANSVGATDIEVLAADQLNNVGSSAVVVGDTVEPLIFLSNPTAFGAYNTHNVPVAGYITDNHRVEKAFVNGKEVALTYNSENKRYNFSTVLTFAQDGIEEITISAFDASGNEFSIARRVYLDTQAPTISVDLPKIVDNEVEEVPASFLLEDNFHYLSFFINGSHEFLLPSTNVAGGLLNGASATFDTTLALKEGHNTFELRLLDYANNVTTKVVNIYKLAEGEEIAAAKIEEVTVTPQDIVSSKRPAVIHATSNEEITWSAKVVSPSEDEFTLDSSTGTEYQAAWTPGQYAENGEYTLVVTGVDAQGKEVAPYETTFTVYNYDAVISGVSVLDVNGEANSTFTQTGFAYVAADITNLGPTALQRPMLIIQVLDSSNRVVERSFMTVNTLENGATNGLGMQLSLNRFEKGTYHVEVFAWNGWEMKALAEANKGVTFIVE</sequence>
<dbReference type="CDD" id="cd07475">
    <property type="entry name" value="Peptidases_S8_C5a_Peptidase"/>
    <property type="match status" value="1"/>
</dbReference>
<dbReference type="InterPro" id="IPR036852">
    <property type="entry name" value="Peptidase_S8/S53_dom_sf"/>
</dbReference>
<dbReference type="EMBL" id="QOUX01000032">
    <property type="protein sequence ID" value="RXJ01684.1"/>
    <property type="molecule type" value="Genomic_DNA"/>
</dbReference>
<dbReference type="PROSITE" id="PS51892">
    <property type="entry name" value="SUBTILASE"/>
    <property type="match status" value="1"/>
</dbReference>
<feature type="active site" description="Charge relay system" evidence="12 13">
    <location>
        <position position="195"/>
    </location>
</feature>
<dbReference type="InterPro" id="IPR022398">
    <property type="entry name" value="Peptidase_S8_His-AS"/>
</dbReference>
<dbReference type="InterPro" id="IPR023827">
    <property type="entry name" value="Peptidase_S8_Asp-AS"/>
</dbReference>
<proteinExistence type="inferred from homology"/>
<evidence type="ECO:0000256" key="7">
    <source>
        <dbReference type="ARBA" id="ARBA00022729"/>
    </source>
</evidence>
<dbReference type="InterPro" id="IPR046450">
    <property type="entry name" value="PA_dom_sf"/>
</dbReference>
<dbReference type="InterPro" id="IPR000209">
    <property type="entry name" value="Peptidase_S8/S53_dom"/>
</dbReference>
<keyword evidence="9 13" id="KW-0378">Hydrolase</keyword>
<evidence type="ECO:0000256" key="1">
    <source>
        <dbReference type="ARBA" id="ARBA00001913"/>
    </source>
</evidence>
<dbReference type="InterPro" id="IPR003137">
    <property type="entry name" value="PA_domain"/>
</dbReference>
<evidence type="ECO:0000256" key="4">
    <source>
        <dbReference type="ARBA" id="ARBA00022512"/>
    </source>
</evidence>
<name>A0A4V1LGH5_9BACI</name>
<evidence type="ECO:0000256" key="11">
    <source>
        <dbReference type="ARBA" id="ARBA00022837"/>
    </source>
</evidence>
<feature type="domain" description="Peptidase S8/S53" evidence="16">
    <location>
        <begin position="186"/>
        <end position="646"/>
    </location>
</feature>
<evidence type="ECO:0000256" key="13">
    <source>
        <dbReference type="PROSITE-ProRule" id="PRU01240"/>
    </source>
</evidence>
<dbReference type="GO" id="GO:0005576">
    <property type="term" value="C:extracellular region"/>
    <property type="evidence" value="ECO:0007669"/>
    <property type="project" value="UniProtKB-SubCell"/>
</dbReference>
<evidence type="ECO:0000259" key="16">
    <source>
        <dbReference type="Pfam" id="PF00082"/>
    </source>
</evidence>
<feature type="active site" description="Charge relay system" evidence="12 13">
    <location>
        <position position="584"/>
    </location>
</feature>
<feature type="chain" id="PRO_5020742114" description="Lactocepin" evidence="15">
    <location>
        <begin position="27"/>
        <end position="1450"/>
    </location>
</feature>
<protein>
    <recommendedName>
        <fullName evidence="21">Lactocepin</fullName>
    </recommendedName>
</protein>
<evidence type="ECO:0000256" key="8">
    <source>
        <dbReference type="ARBA" id="ARBA00022737"/>
    </source>
</evidence>
<feature type="domain" description="C5a peptidase/Subtilisin-like protease SBT2-like Fn3-like" evidence="18">
    <location>
        <begin position="670"/>
        <end position="795"/>
    </location>
</feature>
<dbReference type="Gene3D" id="2.60.40.1710">
    <property type="entry name" value="Subtilisin-like superfamily"/>
    <property type="match status" value="1"/>
</dbReference>
<evidence type="ECO:0000256" key="5">
    <source>
        <dbReference type="ARBA" id="ARBA00022525"/>
    </source>
</evidence>
<dbReference type="OrthoDB" id="9798386at2"/>
<feature type="domain" description="PA" evidence="17">
    <location>
        <begin position="429"/>
        <end position="511"/>
    </location>
</feature>
<dbReference type="Gene3D" id="3.40.50.200">
    <property type="entry name" value="Peptidase S8/S53 domain"/>
    <property type="match status" value="1"/>
</dbReference>
<evidence type="ECO:0000256" key="9">
    <source>
        <dbReference type="ARBA" id="ARBA00022801"/>
    </source>
</evidence>
<dbReference type="PROSITE" id="PS00137">
    <property type="entry name" value="SUBTILASE_HIS"/>
    <property type="match status" value="1"/>
</dbReference>
<dbReference type="Proteomes" id="UP000290649">
    <property type="component" value="Unassembled WGS sequence"/>
</dbReference>
<comment type="caution">
    <text evidence="19">The sequence shown here is derived from an EMBL/GenBank/DDBJ whole genome shotgun (WGS) entry which is preliminary data.</text>
</comment>
<reference evidence="19 20" key="1">
    <citation type="journal article" date="2019" name="Int. J. Syst. Evol. Microbiol.">
        <title>Anaerobacillus alkaliphilus sp. nov., a novel alkaliphilic and moderately halophilic bacterium.</title>
        <authorList>
            <person name="Borsodi A.K."/>
            <person name="Aszalos J.M."/>
            <person name="Bihari P."/>
            <person name="Nagy I."/>
            <person name="Schumann P."/>
            <person name="Sproer C."/>
            <person name="Kovacs A.L."/>
            <person name="Boka K."/>
            <person name="Dobosy P."/>
            <person name="Ovari M."/>
            <person name="Szili-Kovacs T."/>
            <person name="Toth E."/>
        </authorList>
    </citation>
    <scope>NUCLEOTIDE SEQUENCE [LARGE SCALE GENOMIC DNA]</scope>
    <source>
        <strain evidence="19 20">B16-10</strain>
    </source>
</reference>
<evidence type="ECO:0000256" key="10">
    <source>
        <dbReference type="ARBA" id="ARBA00022825"/>
    </source>
</evidence>
<keyword evidence="20" id="KW-1185">Reference proteome</keyword>
<evidence type="ECO:0000259" key="17">
    <source>
        <dbReference type="Pfam" id="PF02225"/>
    </source>
</evidence>
<keyword evidence="10 13" id="KW-0720">Serine protease</keyword>
<dbReference type="InterPro" id="IPR050131">
    <property type="entry name" value="Peptidase_S8_subtilisin-like"/>
</dbReference>
<feature type="signal peptide" evidence="15">
    <location>
        <begin position="1"/>
        <end position="26"/>
    </location>
</feature>